<dbReference type="OMA" id="IMNMERE"/>
<dbReference type="AlphaFoldDB" id="A5DTZ0"/>
<dbReference type="HOGENOM" id="CLU_1170824_0_0_1"/>
<evidence type="ECO:0000313" key="1">
    <source>
        <dbReference type="EMBL" id="EDK42648.1"/>
    </source>
</evidence>
<dbReference type="VEuPathDB" id="FungiDB:LELG_00826"/>
<gene>
    <name evidence="1" type="ORF">LELG_00826</name>
</gene>
<dbReference type="InterPro" id="IPR031779">
    <property type="entry name" value="Psy3"/>
</dbReference>
<proteinExistence type="predicted"/>
<dbReference type="KEGG" id="lel:PVL30_000795"/>
<dbReference type="Gene3D" id="3.40.50.300">
    <property type="entry name" value="P-loop containing nucleotide triphosphate hydrolases"/>
    <property type="match status" value="1"/>
</dbReference>
<dbReference type="EMBL" id="CH981524">
    <property type="protein sequence ID" value="EDK42648.1"/>
    <property type="molecule type" value="Genomic_DNA"/>
</dbReference>
<dbReference type="GeneID" id="5235679"/>
<dbReference type="InterPro" id="IPR027417">
    <property type="entry name" value="P-loop_NTPase"/>
</dbReference>
<reference evidence="1 2" key="1">
    <citation type="journal article" date="2009" name="Nature">
        <title>Evolution of pathogenicity and sexual reproduction in eight Candida genomes.</title>
        <authorList>
            <person name="Butler G."/>
            <person name="Rasmussen M.D."/>
            <person name="Lin M.F."/>
            <person name="Santos M.A."/>
            <person name="Sakthikumar S."/>
            <person name="Munro C.A."/>
            <person name="Rheinbay E."/>
            <person name="Grabherr M."/>
            <person name="Forche A."/>
            <person name="Reedy J.L."/>
            <person name="Agrafioti I."/>
            <person name="Arnaud M.B."/>
            <person name="Bates S."/>
            <person name="Brown A.J."/>
            <person name="Brunke S."/>
            <person name="Costanzo M.C."/>
            <person name="Fitzpatrick D.A."/>
            <person name="de Groot P.W."/>
            <person name="Harris D."/>
            <person name="Hoyer L.L."/>
            <person name="Hube B."/>
            <person name="Klis F.M."/>
            <person name="Kodira C."/>
            <person name="Lennard N."/>
            <person name="Logue M.E."/>
            <person name="Martin R."/>
            <person name="Neiman A.M."/>
            <person name="Nikolaou E."/>
            <person name="Quail M.A."/>
            <person name="Quinn J."/>
            <person name="Santos M.C."/>
            <person name="Schmitzberger F.F."/>
            <person name="Sherlock G."/>
            <person name="Shah P."/>
            <person name="Silverstein K.A."/>
            <person name="Skrzypek M.S."/>
            <person name="Soll D."/>
            <person name="Staggs R."/>
            <person name="Stansfield I."/>
            <person name="Stumpf M.P."/>
            <person name="Sudbery P.E."/>
            <person name="Srikantha T."/>
            <person name="Zeng Q."/>
            <person name="Berman J."/>
            <person name="Berriman M."/>
            <person name="Heitman J."/>
            <person name="Gow N.A."/>
            <person name="Lorenz M.C."/>
            <person name="Birren B.W."/>
            <person name="Kellis M."/>
            <person name="Cuomo C.A."/>
        </authorList>
    </citation>
    <scope>NUCLEOTIDE SEQUENCE [LARGE SCALE GENOMIC DNA]</scope>
    <source>
        <strain evidence="2">ATCC 11503 / BCRC 21390 / CBS 2605 / JCM 1781 / NBRC 1676 / NRRL YB-4239</strain>
    </source>
</reference>
<dbReference type="Pfam" id="PF16836">
    <property type="entry name" value="PSY3"/>
    <property type="match status" value="1"/>
</dbReference>
<dbReference type="GO" id="GO:0097196">
    <property type="term" value="C:Shu complex"/>
    <property type="evidence" value="ECO:0007669"/>
    <property type="project" value="InterPro"/>
</dbReference>
<dbReference type="Proteomes" id="UP000001996">
    <property type="component" value="Unassembled WGS sequence"/>
</dbReference>
<keyword evidence="2" id="KW-1185">Reference proteome</keyword>
<accession>A5DTZ0</accession>
<evidence type="ECO:0000313" key="2">
    <source>
        <dbReference type="Proteomes" id="UP000001996"/>
    </source>
</evidence>
<protein>
    <recommendedName>
        <fullName evidence="3">DNA recombination and repair protein Rad51-like C-terminal domain-containing protein</fullName>
    </recommendedName>
</protein>
<dbReference type="OrthoDB" id="4026019at2759"/>
<dbReference type="GO" id="GO:0000725">
    <property type="term" value="P:recombinational repair"/>
    <property type="evidence" value="ECO:0007669"/>
    <property type="project" value="InterPro"/>
</dbReference>
<name>A5DTZ0_LODEL</name>
<evidence type="ECO:0008006" key="3">
    <source>
        <dbReference type="Google" id="ProtNLM"/>
    </source>
</evidence>
<dbReference type="eggNOG" id="ENOG502RQDK">
    <property type="taxonomic scope" value="Eukaryota"/>
</dbReference>
<sequence length="237" mass="27651">MKISNLTDHIEFQEYSVDIPSQTGEPIITIKRQETCLVLAENQRIIQTVFVKVLNKVRADSSTNSILINCEGQEYFPRREFQNSESITTEINVRTVQDLISALENILACTSDAIMNMERELRAILISNISSFYWTLHLLNDENYQNLGFKTYIPPSNIYLRLSHLFKHIARKYHCTVIVFGFDFHFDCGLSADKYCPQSDLQKLSKLPSLFLSSFTHIVHKGRVTEERFYKELQKWR</sequence>
<organism evidence="1 2">
    <name type="scientific">Lodderomyces elongisporus (strain ATCC 11503 / CBS 2605 / JCM 1781 / NBRC 1676 / NRRL YB-4239)</name>
    <name type="common">Yeast</name>
    <name type="synonym">Saccharomyces elongisporus</name>
    <dbReference type="NCBI Taxonomy" id="379508"/>
    <lineage>
        <taxon>Eukaryota</taxon>
        <taxon>Fungi</taxon>
        <taxon>Dikarya</taxon>
        <taxon>Ascomycota</taxon>
        <taxon>Saccharomycotina</taxon>
        <taxon>Pichiomycetes</taxon>
        <taxon>Debaryomycetaceae</taxon>
        <taxon>Candida/Lodderomyces clade</taxon>
        <taxon>Lodderomyces</taxon>
    </lineage>
</organism>
<dbReference type="InParanoid" id="A5DTZ0"/>
<dbReference type="GO" id="GO:0005634">
    <property type="term" value="C:nucleus"/>
    <property type="evidence" value="ECO:0007669"/>
    <property type="project" value="InterPro"/>
</dbReference>